<proteinExistence type="predicted"/>
<accession>A0A9P7FW30</accession>
<reference evidence="4" key="1">
    <citation type="submission" date="2021-02" db="EMBL/GenBank/DDBJ databases">
        <authorList>
            <person name="Nieuwenhuis M."/>
            <person name="Van De Peppel L.J.J."/>
        </authorList>
    </citation>
    <scope>NUCLEOTIDE SEQUENCE</scope>
    <source>
        <strain evidence="4">D49</strain>
    </source>
</reference>
<dbReference type="AlphaFoldDB" id="A0A9P7FW30"/>
<feature type="compositionally biased region" description="Basic and acidic residues" evidence="2">
    <location>
        <begin position="28"/>
        <end position="38"/>
    </location>
</feature>
<evidence type="ECO:0000256" key="2">
    <source>
        <dbReference type="SAM" id="MobiDB-lite"/>
    </source>
</evidence>
<name>A0A9P7FW30_9AGAR</name>
<feature type="domain" description="Rab-GAP TBC" evidence="3">
    <location>
        <begin position="212"/>
        <end position="252"/>
    </location>
</feature>
<dbReference type="Proteomes" id="UP000717328">
    <property type="component" value="Unassembled WGS sequence"/>
</dbReference>
<feature type="compositionally biased region" description="Polar residues" evidence="2">
    <location>
        <begin position="1"/>
        <end position="11"/>
    </location>
</feature>
<evidence type="ECO:0000259" key="3">
    <source>
        <dbReference type="Pfam" id="PF23436"/>
    </source>
</evidence>
<gene>
    <name evidence="4" type="ORF">H0H81_000733</name>
</gene>
<evidence type="ECO:0000313" key="4">
    <source>
        <dbReference type="EMBL" id="KAG5638315.1"/>
    </source>
</evidence>
<sequence>MAWAESTSTSLPKADPLESLRSPELPDFESKDRERESVITDSELQDIILDDETVLDDVVFSPVSLTRGPSPEPDASSNDMDVLTATRPRSISPPPIPAFNPNPTGSGHKKSASMTTIRSGNNMPFIVARLNLKDERRSSYRGSVDGQQKLQEEFARLHKEEEDIKNNATCGAIDWGRFEFLKARPDTDGWLEYSDFWGAVISGTQRLSIESKEGEEEADENVKYDVDQFVQDAVALHITPFMLDAYRHEYEDQLRETNKHAIEMDELRSTNRALSLQVKNLENSLAQLNVEHVDLLNELVKSRLKNEEMEEELVRYKLLQVTIPWLLNLFVLPYTSYAEAMHENQDAQSSHRISIAHMLKLKRGSNY</sequence>
<keyword evidence="5" id="KW-1185">Reference proteome</keyword>
<reference evidence="4" key="2">
    <citation type="submission" date="2021-10" db="EMBL/GenBank/DDBJ databases">
        <title>Phylogenomics reveals ancestral predisposition of the termite-cultivated fungus Termitomyces towards a domesticated lifestyle.</title>
        <authorList>
            <person name="Auxier B."/>
            <person name="Grum-Grzhimaylo A."/>
            <person name="Cardenas M.E."/>
            <person name="Lodge J.D."/>
            <person name="Laessoe T."/>
            <person name="Pedersen O."/>
            <person name="Smith M.E."/>
            <person name="Kuyper T.W."/>
            <person name="Franco-Molano E.A."/>
            <person name="Baroni T.J."/>
            <person name="Aanen D.K."/>
        </authorList>
    </citation>
    <scope>NUCLEOTIDE SEQUENCE</scope>
    <source>
        <strain evidence="4">D49</strain>
    </source>
</reference>
<organism evidence="4 5">
    <name type="scientific">Sphagnurus paluster</name>
    <dbReference type="NCBI Taxonomy" id="117069"/>
    <lineage>
        <taxon>Eukaryota</taxon>
        <taxon>Fungi</taxon>
        <taxon>Dikarya</taxon>
        <taxon>Basidiomycota</taxon>
        <taxon>Agaricomycotina</taxon>
        <taxon>Agaricomycetes</taxon>
        <taxon>Agaricomycetidae</taxon>
        <taxon>Agaricales</taxon>
        <taxon>Tricholomatineae</taxon>
        <taxon>Lyophyllaceae</taxon>
        <taxon>Sphagnurus</taxon>
    </lineage>
</organism>
<dbReference type="OrthoDB" id="295078at2759"/>
<evidence type="ECO:0000256" key="1">
    <source>
        <dbReference type="SAM" id="Coils"/>
    </source>
</evidence>
<feature type="region of interest" description="Disordered" evidence="2">
    <location>
        <begin position="1"/>
        <end position="44"/>
    </location>
</feature>
<keyword evidence="1" id="KW-0175">Coiled coil</keyword>
<feature type="compositionally biased region" description="Pro residues" evidence="2">
    <location>
        <begin position="91"/>
        <end position="100"/>
    </location>
</feature>
<dbReference type="Pfam" id="PF23436">
    <property type="entry name" value="RabGap-TBC_2"/>
    <property type="match status" value="1"/>
</dbReference>
<comment type="caution">
    <text evidence="4">The sequence shown here is derived from an EMBL/GenBank/DDBJ whole genome shotgun (WGS) entry which is preliminary data.</text>
</comment>
<dbReference type="InterPro" id="IPR000195">
    <property type="entry name" value="Rab-GAP-TBC_dom"/>
</dbReference>
<protein>
    <recommendedName>
        <fullName evidence="3">Rab-GAP TBC domain-containing protein</fullName>
    </recommendedName>
</protein>
<feature type="coiled-coil region" evidence="1">
    <location>
        <begin position="264"/>
        <end position="319"/>
    </location>
</feature>
<feature type="region of interest" description="Disordered" evidence="2">
    <location>
        <begin position="85"/>
        <end position="116"/>
    </location>
</feature>
<evidence type="ECO:0000313" key="5">
    <source>
        <dbReference type="Proteomes" id="UP000717328"/>
    </source>
</evidence>
<dbReference type="EMBL" id="JABCKI010005769">
    <property type="protein sequence ID" value="KAG5638315.1"/>
    <property type="molecule type" value="Genomic_DNA"/>
</dbReference>